<sequence>MSTKTAPNSQKAILTFNVFFREDTTTQSFLPSIVSKDPCHWAVFRSVFAGRKDCKLTIVDKSVETPFHCLLVSLFCKQLETELQATMEGITLILSPLHKEHPGGTNMTNTPFDTTTHRNEFLQQCFDRVMGRQMKIATKRNPILCRDIKISSGEYVLYLRFEGGVANGWQADDNYVSRLSPQELLSFADNNVKCKNIFTHGYSQNGVFLNVDFLTKYQSTIR</sequence>
<dbReference type="AlphaFoldDB" id="A0A9R1C7H9"/>
<evidence type="ECO:0000313" key="2">
    <source>
        <dbReference type="Proteomes" id="UP000825483"/>
    </source>
</evidence>
<dbReference type="Proteomes" id="UP000825483">
    <property type="component" value="Unassembled WGS sequence"/>
</dbReference>
<dbReference type="GeneID" id="72468349"/>
<dbReference type="RefSeq" id="WP_223927764.1">
    <property type="nucleotide sequence ID" value="NZ_BPTU01000003.1"/>
</dbReference>
<name>A0A9R1C7H9_9BACT</name>
<organism evidence="1 2">
    <name type="scientific">Prevotella lacticifex</name>
    <dbReference type="NCBI Taxonomy" id="2854755"/>
    <lineage>
        <taxon>Bacteria</taxon>
        <taxon>Pseudomonadati</taxon>
        <taxon>Bacteroidota</taxon>
        <taxon>Bacteroidia</taxon>
        <taxon>Bacteroidales</taxon>
        <taxon>Prevotellaceae</taxon>
        <taxon>Prevotella</taxon>
    </lineage>
</organism>
<protein>
    <submittedName>
        <fullName evidence="1">Uncharacterized protein</fullName>
    </submittedName>
</protein>
<accession>A0A9R1C7H9</accession>
<proteinExistence type="predicted"/>
<dbReference type="EMBL" id="BPUB01000001">
    <property type="protein sequence ID" value="GJG57446.1"/>
    <property type="molecule type" value="Genomic_DNA"/>
</dbReference>
<keyword evidence="2" id="KW-1185">Reference proteome</keyword>
<evidence type="ECO:0000313" key="1">
    <source>
        <dbReference type="EMBL" id="GJG57446.1"/>
    </source>
</evidence>
<reference evidence="1" key="1">
    <citation type="journal article" date="2022" name="Int. J. Syst. Evol. Microbiol.">
        <title>Prevotella lacticifex sp. nov., isolated from the rumen of cows.</title>
        <authorList>
            <person name="Shinkai T."/>
            <person name="Ikeyama N."/>
            <person name="Kumagai M."/>
            <person name="Ohmori H."/>
            <person name="Sakamoto M."/>
            <person name="Ohkuma M."/>
            <person name="Mitsumori M."/>
        </authorList>
    </citation>
    <scope>NUCLEOTIDE SEQUENCE</scope>
    <source>
        <strain evidence="1">R5076</strain>
    </source>
</reference>
<gene>
    <name evidence="1" type="ORF">PRLR5076_02970</name>
</gene>
<comment type="caution">
    <text evidence="1">The sequence shown here is derived from an EMBL/GenBank/DDBJ whole genome shotgun (WGS) entry which is preliminary data.</text>
</comment>